<dbReference type="InterPro" id="IPR036259">
    <property type="entry name" value="MFS_trans_sf"/>
</dbReference>
<evidence type="ECO:0000256" key="3">
    <source>
        <dbReference type="ARBA" id="ARBA00022692"/>
    </source>
</evidence>
<keyword evidence="3 8" id="KW-0812">Transmembrane</keyword>
<keyword evidence="4 8" id="KW-1133">Transmembrane helix</keyword>
<feature type="region of interest" description="Disordered" evidence="7">
    <location>
        <begin position="474"/>
        <end position="502"/>
    </location>
</feature>
<dbReference type="GeneID" id="63761897"/>
<dbReference type="PANTHER" id="PTHR43791:SF36">
    <property type="entry name" value="TRANSPORTER, PUTATIVE (AFU_ORTHOLOGUE AFUA_6G08340)-RELATED"/>
    <property type="match status" value="1"/>
</dbReference>
<dbReference type="OrthoDB" id="3639251at2759"/>
<dbReference type="FunFam" id="1.20.1250.20:FF:000065">
    <property type="entry name" value="Putative MFS pantothenate transporter"/>
    <property type="match status" value="1"/>
</dbReference>
<comment type="subcellular location">
    <subcellularLocation>
        <location evidence="1">Membrane</location>
        <topology evidence="1">Multi-pass membrane protein</topology>
    </subcellularLocation>
</comment>
<feature type="transmembrane region" description="Helical" evidence="8">
    <location>
        <begin position="403"/>
        <end position="424"/>
    </location>
</feature>
<organism evidence="10 11">
    <name type="scientific">Aspergillus sydowii CBS 593.65</name>
    <dbReference type="NCBI Taxonomy" id="1036612"/>
    <lineage>
        <taxon>Eukaryota</taxon>
        <taxon>Fungi</taxon>
        <taxon>Dikarya</taxon>
        <taxon>Ascomycota</taxon>
        <taxon>Pezizomycotina</taxon>
        <taxon>Eurotiomycetes</taxon>
        <taxon>Eurotiomycetidae</taxon>
        <taxon>Eurotiales</taxon>
        <taxon>Aspergillaceae</taxon>
        <taxon>Aspergillus</taxon>
        <taxon>Aspergillus subgen. Nidulantes</taxon>
    </lineage>
</organism>
<feature type="compositionally biased region" description="Polar residues" evidence="7">
    <location>
        <begin position="475"/>
        <end position="489"/>
    </location>
</feature>
<evidence type="ECO:0000313" key="11">
    <source>
        <dbReference type="Proteomes" id="UP000184356"/>
    </source>
</evidence>
<evidence type="ECO:0000256" key="2">
    <source>
        <dbReference type="ARBA" id="ARBA00022448"/>
    </source>
</evidence>
<reference evidence="11" key="1">
    <citation type="journal article" date="2017" name="Genome Biol.">
        <title>Comparative genomics reveals high biological diversity and specific adaptations in the industrially and medically important fungal genus Aspergillus.</title>
        <authorList>
            <person name="de Vries R.P."/>
            <person name="Riley R."/>
            <person name="Wiebenga A."/>
            <person name="Aguilar-Osorio G."/>
            <person name="Amillis S."/>
            <person name="Uchima C.A."/>
            <person name="Anderluh G."/>
            <person name="Asadollahi M."/>
            <person name="Askin M."/>
            <person name="Barry K."/>
            <person name="Battaglia E."/>
            <person name="Bayram O."/>
            <person name="Benocci T."/>
            <person name="Braus-Stromeyer S.A."/>
            <person name="Caldana C."/>
            <person name="Canovas D."/>
            <person name="Cerqueira G.C."/>
            <person name="Chen F."/>
            <person name="Chen W."/>
            <person name="Choi C."/>
            <person name="Clum A."/>
            <person name="Dos Santos R.A."/>
            <person name="Damasio A.R."/>
            <person name="Diallinas G."/>
            <person name="Emri T."/>
            <person name="Fekete E."/>
            <person name="Flipphi M."/>
            <person name="Freyberg S."/>
            <person name="Gallo A."/>
            <person name="Gournas C."/>
            <person name="Habgood R."/>
            <person name="Hainaut M."/>
            <person name="Harispe M.L."/>
            <person name="Henrissat B."/>
            <person name="Hilden K.S."/>
            <person name="Hope R."/>
            <person name="Hossain A."/>
            <person name="Karabika E."/>
            <person name="Karaffa L."/>
            <person name="Karanyi Z."/>
            <person name="Krasevec N."/>
            <person name="Kuo A."/>
            <person name="Kusch H."/>
            <person name="LaButti K."/>
            <person name="Lagendijk E.L."/>
            <person name="Lapidus A."/>
            <person name="Levasseur A."/>
            <person name="Lindquist E."/>
            <person name="Lipzen A."/>
            <person name="Logrieco A.F."/>
            <person name="MacCabe A."/>
            <person name="Maekelae M.R."/>
            <person name="Malavazi I."/>
            <person name="Melin P."/>
            <person name="Meyer V."/>
            <person name="Mielnichuk N."/>
            <person name="Miskei M."/>
            <person name="Molnar A.P."/>
            <person name="Mule G."/>
            <person name="Ngan C.Y."/>
            <person name="Orejas M."/>
            <person name="Orosz E."/>
            <person name="Ouedraogo J.P."/>
            <person name="Overkamp K.M."/>
            <person name="Park H.-S."/>
            <person name="Perrone G."/>
            <person name="Piumi F."/>
            <person name="Punt P.J."/>
            <person name="Ram A.F."/>
            <person name="Ramon A."/>
            <person name="Rauscher S."/>
            <person name="Record E."/>
            <person name="Riano-Pachon D.M."/>
            <person name="Robert V."/>
            <person name="Roehrig J."/>
            <person name="Ruller R."/>
            <person name="Salamov A."/>
            <person name="Salih N.S."/>
            <person name="Samson R.A."/>
            <person name="Sandor E."/>
            <person name="Sanguinetti M."/>
            <person name="Schuetze T."/>
            <person name="Sepcic K."/>
            <person name="Shelest E."/>
            <person name="Sherlock G."/>
            <person name="Sophianopoulou V."/>
            <person name="Squina F.M."/>
            <person name="Sun H."/>
            <person name="Susca A."/>
            <person name="Todd R.B."/>
            <person name="Tsang A."/>
            <person name="Unkles S.E."/>
            <person name="van de Wiele N."/>
            <person name="van Rossen-Uffink D."/>
            <person name="Oliveira J.V."/>
            <person name="Vesth T.C."/>
            <person name="Visser J."/>
            <person name="Yu J.-H."/>
            <person name="Zhou M."/>
            <person name="Andersen M.R."/>
            <person name="Archer D.B."/>
            <person name="Baker S.E."/>
            <person name="Benoit I."/>
            <person name="Brakhage A.A."/>
            <person name="Braus G.H."/>
            <person name="Fischer R."/>
            <person name="Frisvad J.C."/>
            <person name="Goldman G.H."/>
            <person name="Houbraken J."/>
            <person name="Oakley B."/>
            <person name="Pocsi I."/>
            <person name="Scazzocchio C."/>
            <person name="Seiboth B."/>
            <person name="vanKuyk P.A."/>
            <person name="Wortman J."/>
            <person name="Dyer P.S."/>
            <person name="Grigoriev I.V."/>
        </authorList>
    </citation>
    <scope>NUCLEOTIDE SEQUENCE [LARGE SCALE GENOMIC DNA]</scope>
    <source>
        <strain evidence="11">CBS 593.65</strain>
    </source>
</reference>
<feature type="transmembrane region" description="Helical" evidence="8">
    <location>
        <begin position="163"/>
        <end position="185"/>
    </location>
</feature>
<dbReference type="InterPro" id="IPR020846">
    <property type="entry name" value="MFS_dom"/>
</dbReference>
<feature type="transmembrane region" description="Helical" evidence="8">
    <location>
        <begin position="102"/>
        <end position="122"/>
    </location>
</feature>
<comment type="similarity">
    <text evidence="6">Belongs to the major facilitator superfamily. Allantoate permease family.</text>
</comment>
<evidence type="ECO:0000256" key="1">
    <source>
        <dbReference type="ARBA" id="ARBA00004141"/>
    </source>
</evidence>
<dbReference type="SUPFAM" id="SSF103473">
    <property type="entry name" value="MFS general substrate transporter"/>
    <property type="match status" value="1"/>
</dbReference>
<feature type="transmembrane region" description="Helical" evidence="8">
    <location>
        <begin position="29"/>
        <end position="47"/>
    </location>
</feature>
<evidence type="ECO:0000256" key="8">
    <source>
        <dbReference type="SAM" id="Phobius"/>
    </source>
</evidence>
<dbReference type="Proteomes" id="UP000184356">
    <property type="component" value="Unassembled WGS sequence"/>
</dbReference>
<dbReference type="RefSeq" id="XP_040708165.1">
    <property type="nucleotide sequence ID" value="XM_040845824.1"/>
</dbReference>
<feature type="transmembrane region" description="Helical" evidence="8">
    <location>
        <begin position="197"/>
        <end position="219"/>
    </location>
</feature>
<dbReference type="PANTHER" id="PTHR43791">
    <property type="entry name" value="PERMEASE-RELATED"/>
    <property type="match status" value="1"/>
</dbReference>
<evidence type="ECO:0000256" key="6">
    <source>
        <dbReference type="ARBA" id="ARBA00037968"/>
    </source>
</evidence>
<feature type="domain" description="Major facilitator superfamily (MFS) profile" evidence="9">
    <location>
        <begin position="37"/>
        <end position="461"/>
    </location>
</feature>
<evidence type="ECO:0000256" key="7">
    <source>
        <dbReference type="SAM" id="MobiDB-lite"/>
    </source>
</evidence>
<dbReference type="GO" id="GO:0022857">
    <property type="term" value="F:transmembrane transporter activity"/>
    <property type="evidence" value="ECO:0007669"/>
    <property type="project" value="InterPro"/>
</dbReference>
<dbReference type="VEuPathDB" id="FungiDB:ASPSYDRAFT_39077"/>
<feature type="compositionally biased region" description="Basic and acidic residues" evidence="7">
    <location>
        <begin position="490"/>
        <end position="502"/>
    </location>
</feature>
<evidence type="ECO:0000313" key="10">
    <source>
        <dbReference type="EMBL" id="OJJ64359.1"/>
    </source>
</evidence>
<feature type="transmembrane region" description="Helical" evidence="8">
    <location>
        <begin position="369"/>
        <end position="391"/>
    </location>
</feature>
<feature type="transmembrane region" description="Helical" evidence="8">
    <location>
        <begin position="343"/>
        <end position="363"/>
    </location>
</feature>
<sequence length="502" mass="55500">MGFAAQARSSRISKWITHVLHLDDPERVLVLKLDILLLVWAFVAGLTKDMDQSATTQAYVSGMKEALSLYGNELVEFTTYFSIGYALAIVPSQMIQTLIRPSIFLPACEVVWGVLILVTYATKNAKSVYALRFFLGIFESTSWPGLVSLIFNWYTPAELGKRLAIFGVSGVAGSMFLGILQAALYKNLNGAGGLDGWQWLFIVSGCITIFWGLVGFLIIPDSPNITRALWLTHAERRLAVTRMEKNKTETSKLIDYKRLFRKAKLITLSPLAWLYMAAYLQYAWSQRANSYFLLYLKGLEKPNGEPLYSTYTVNLIPLGGYAISIVSNVLLNAASDWKKWRIQVAIGPAILQILCCAVLSAWPSSTPTIMAFYFLTFATAAWGYSLLAWLAEILRKEPEARSLLVGASVTLVYVGHATIPLRAWRTADSPTYPIGFPLATAFAGGSILVILGMYLYVKRHSHILEWGLEAALGSSAGSNGDSKDINSTVGKKDLDRVSEVRP</sequence>
<feature type="transmembrane region" description="Helical" evidence="8">
    <location>
        <begin position="67"/>
        <end position="90"/>
    </location>
</feature>
<feature type="transmembrane region" description="Helical" evidence="8">
    <location>
        <begin position="128"/>
        <end position="151"/>
    </location>
</feature>
<name>A0A1L9TY67_9EURO</name>
<dbReference type="InterPro" id="IPR011701">
    <property type="entry name" value="MFS"/>
</dbReference>
<gene>
    <name evidence="10" type="ORF">ASPSYDRAFT_39077</name>
</gene>
<keyword evidence="5 8" id="KW-0472">Membrane</keyword>
<evidence type="ECO:0000256" key="4">
    <source>
        <dbReference type="ARBA" id="ARBA00022989"/>
    </source>
</evidence>
<feature type="transmembrane region" description="Helical" evidence="8">
    <location>
        <begin position="265"/>
        <end position="284"/>
    </location>
</feature>
<keyword evidence="2" id="KW-0813">Transport</keyword>
<dbReference type="EMBL" id="KV878582">
    <property type="protein sequence ID" value="OJJ64359.1"/>
    <property type="molecule type" value="Genomic_DNA"/>
</dbReference>
<evidence type="ECO:0000259" key="9">
    <source>
        <dbReference type="PROSITE" id="PS50850"/>
    </source>
</evidence>
<dbReference type="AlphaFoldDB" id="A0A1L9TY67"/>
<feature type="transmembrane region" description="Helical" evidence="8">
    <location>
        <begin position="436"/>
        <end position="457"/>
    </location>
</feature>
<keyword evidence="11" id="KW-1185">Reference proteome</keyword>
<dbReference type="Pfam" id="PF07690">
    <property type="entry name" value="MFS_1"/>
    <property type="match status" value="1"/>
</dbReference>
<feature type="transmembrane region" description="Helical" evidence="8">
    <location>
        <begin position="311"/>
        <end position="331"/>
    </location>
</feature>
<dbReference type="PROSITE" id="PS50850">
    <property type="entry name" value="MFS"/>
    <property type="match status" value="1"/>
</dbReference>
<dbReference type="STRING" id="1036612.A0A1L9TY67"/>
<proteinExistence type="inferred from homology"/>
<dbReference type="Gene3D" id="1.20.1250.20">
    <property type="entry name" value="MFS general substrate transporter like domains"/>
    <property type="match status" value="1"/>
</dbReference>
<evidence type="ECO:0000256" key="5">
    <source>
        <dbReference type="ARBA" id="ARBA00023136"/>
    </source>
</evidence>
<dbReference type="GO" id="GO:0016020">
    <property type="term" value="C:membrane"/>
    <property type="evidence" value="ECO:0007669"/>
    <property type="project" value="UniProtKB-SubCell"/>
</dbReference>
<accession>A0A1L9TY67</accession>
<protein>
    <recommendedName>
        <fullName evidence="9">Major facilitator superfamily (MFS) profile domain-containing protein</fullName>
    </recommendedName>
</protein>